<protein>
    <submittedName>
        <fullName evidence="2">Acetyltransferase</fullName>
    </submittedName>
</protein>
<dbReference type="PANTHER" id="PTHR43792:SF1">
    <property type="entry name" value="N-ACETYLTRANSFERASE DOMAIN-CONTAINING PROTEIN"/>
    <property type="match status" value="1"/>
</dbReference>
<dbReference type="PATRIC" id="fig|652.5.peg.322"/>
<dbReference type="KEGG" id="asr:WL1483_983"/>
<dbReference type="SUPFAM" id="SSF55729">
    <property type="entry name" value="Acyl-CoA N-acyltransferases (Nat)"/>
    <property type="match status" value="1"/>
</dbReference>
<dbReference type="AlphaFoldDB" id="A0A0S2SFI3"/>
<dbReference type="InterPro" id="IPR051531">
    <property type="entry name" value="N-acetyltransferase"/>
</dbReference>
<dbReference type="OrthoDB" id="9798081at2"/>
<dbReference type="PANTHER" id="PTHR43792">
    <property type="entry name" value="GNAT FAMILY, PUTATIVE (AFU_ORTHOLOGUE AFUA_3G00765)-RELATED-RELATED"/>
    <property type="match status" value="1"/>
</dbReference>
<dbReference type="Pfam" id="PF13302">
    <property type="entry name" value="Acetyltransf_3"/>
    <property type="match status" value="1"/>
</dbReference>
<reference evidence="3" key="1">
    <citation type="submission" date="2015-10" db="EMBL/GenBank/DDBJ databases">
        <title>Complete Genome Sequence of Aeromonas schubertii strain WL1483.</title>
        <authorList>
            <person name="Liu L."/>
        </authorList>
    </citation>
    <scope>NUCLEOTIDE SEQUENCE [LARGE SCALE GENOMIC DNA]</scope>
    <source>
        <strain evidence="3">WL1483</strain>
    </source>
</reference>
<evidence type="ECO:0000259" key="1">
    <source>
        <dbReference type="PROSITE" id="PS51186"/>
    </source>
</evidence>
<dbReference type="Proteomes" id="UP000058114">
    <property type="component" value="Chromosome"/>
</dbReference>
<sequence>MLIETEHLRLRELVAGDAPFILELLNDGDFHRYIGDRGVRTLEQARHYIEQGPRVSYGRHGFGLGMVEGRSDGVPMGICGFVKRDHLEHVDIGYAFLPAFRGRGYALEAARAVLEDGRRRLGIEQVLGVVTPENHASIRLLERLGLRLQGRVMMGQDECLLLALSPGD</sequence>
<dbReference type="InterPro" id="IPR016181">
    <property type="entry name" value="Acyl_CoA_acyltransferase"/>
</dbReference>
<dbReference type="InterPro" id="IPR000182">
    <property type="entry name" value="GNAT_dom"/>
</dbReference>
<dbReference type="Gene3D" id="3.40.630.30">
    <property type="match status" value="1"/>
</dbReference>
<keyword evidence="2" id="KW-0808">Transferase</keyword>
<accession>A0A0S2SFI3</accession>
<dbReference type="PROSITE" id="PS51186">
    <property type="entry name" value="GNAT"/>
    <property type="match status" value="1"/>
</dbReference>
<evidence type="ECO:0000313" key="2">
    <source>
        <dbReference type="EMBL" id="ALP40402.1"/>
    </source>
</evidence>
<name>A0A0S2SFI3_9GAMM</name>
<proteinExistence type="predicted"/>
<organism evidence="2 3">
    <name type="scientific">Aeromonas schubertii</name>
    <dbReference type="NCBI Taxonomy" id="652"/>
    <lineage>
        <taxon>Bacteria</taxon>
        <taxon>Pseudomonadati</taxon>
        <taxon>Pseudomonadota</taxon>
        <taxon>Gammaproteobacteria</taxon>
        <taxon>Aeromonadales</taxon>
        <taxon>Aeromonadaceae</taxon>
        <taxon>Aeromonas</taxon>
    </lineage>
</organism>
<feature type="domain" description="N-acetyltransferase" evidence="1">
    <location>
        <begin position="8"/>
        <end position="167"/>
    </location>
</feature>
<dbReference type="EMBL" id="CP013067">
    <property type="protein sequence ID" value="ALP40402.1"/>
    <property type="molecule type" value="Genomic_DNA"/>
</dbReference>
<gene>
    <name evidence="2" type="ORF">WL1483_983</name>
</gene>
<dbReference type="GO" id="GO:0016747">
    <property type="term" value="F:acyltransferase activity, transferring groups other than amino-acyl groups"/>
    <property type="evidence" value="ECO:0007669"/>
    <property type="project" value="InterPro"/>
</dbReference>
<reference evidence="2 3" key="2">
    <citation type="journal article" date="2016" name="Genome Announc.">
        <title>Complete Genome Sequence of the Highly Virulent Aeromonas schubertii Strain WL1483, Isolated from Diseased Snakehead Fish (Channa argus) in China.</title>
        <authorList>
            <person name="Liu L."/>
            <person name="Li N."/>
            <person name="Zhang D."/>
            <person name="Fu X."/>
            <person name="Shi C."/>
            <person name="Lin Q."/>
            <person name="Hao G."/>
        </authorList>
    </citation>
    <scope>NUCLEOTIDE SEQUENCE [LARGE SCALE GENOMIC DNA]</scope>
    <source>
        <strain evidence="2 3">WL1483</strain>
    </source>
</reference>
<evidence type="ECO:0000313" key="3">
    <source>
        <dbReference type="Proteomes" id="UP000058114"/>
    </source>
</evidence>